<accession>A0A8H9L735</accession>
<reference evidence="2" key="1">
    <citation type="journal article" date="2019" name="Int. J. Syst. Evol. Microbiol.">
        <title>The Global Catalogue of Microorganisms (GCM) 10K type strain sequencing project: providing services to taxonomists for standard genome sequencing and annotation.</title>
        <authorList>
            <consortium name="The Broad Institute Genomics Platform"/>
            <consortium name="The Broad Institute Genome Sequencing Center for Infectious Disease"/>
            <person name="Wu L."/>
            <person name="Ma J."/>
        </authorList>
    </citation>
    <scope>NUCLEOTIDE SEQUENCE [LARGE SCALE GENOMIC DNA]</scope>
    <source>
        <strain evidence="2">JCM 31047</strain>
    </source>
</reference>
<sequence>MVGVPPRADAPFDVNGNGRAGCGARLPDARVLRAAAVFILGTAPQGFRQRFMAPARYHGRRHARPPCP</sequence>
<keyword evidence="2" id="KW-1185">Reference proteome</keyword>
<dbReference type="AlphaFoldDB" id="A0A8H9L735"/>
<organism evidence="1 2">
    <name type="scientific">Deinococcus arenae</name>
    <dbReference type="NCBI Taxonomy" id="1452751"/>
    <lineage>
        <taxon>Bacteria</taxon>
        <taxon>Thermotogati</taxon>
        <taxon>Deinococcota</taxon>
        <taxon>Deinococci</taxon>
        <taxon>Deinococcales</taxon>
        <taxon>Deinococcaceae</taxon>
        <taxon>Deinococcus</taxon>
    </lineage>
</organism>
<dbReference type="Proteomes" id="UP000600547">
    <property type="component" value="Unassembled WGS sequence"/>
</dbReference>
<name>A0A8H9L735_9DEIO</name>
<evidence type="ECO:0000313" key="2">
    <source>
        <dbReference type="Proteomes" id="UP000600547"/>
    </source>
</evidence>
<comment type="caution">
    <text evidence="1">The sequence shown here is derived from an EMBL/GenBank/DDBJ whole genome shotgun (WGS) entry which is preliminary data.</text>
</comment>
<protein>
    <submittedName>
        <fullName evidence="1">Uncharacterized protein</fullName>
    </submittedName>
</protein>
<gene>
    <name evidence="1" type="ORF">GCM10008956_13290</name>
</gene>
<proteinExistence type="predicted"/>
<dbReference type="EMBL" id="BMQG01000003">
    <property type="protein sequence ID" value="GGM38228.1"/>
    <property type="molecule type" value="Genomic_DNA"/>
</dbReference>
<evidence type="ECO:0000313" key="1">
    <source>
        <dbReference type="EMBL" id="GGM38228.1"/>
    </source>
</evidence>